<evidence type="ECO:0000259" key="4">
    <source>
        <dbReference type="PROSITE" id="PS50045"/>
    </source>
</evidence>
<dbReference type="GO" id="GO:0005524">
    <property type="term" value="F:ATP binding"/>
    <property type="evidence" value="ECO:0007669"/>
    <property type="project" value="UniProtKB-KW"/>
</dbReference>
<comment type="caution">
    <text evidence="7">The sequence shown here is derived from an EMBL/GenBank/DDBJ whole genome shotgun (WGS) entry which is preliminary data.</text>
</comment>
<dbReference type="SUPFAM" id="SSF46785">
    <property type="entry name" value="Winged helix' DNA-binding domain"/>
    <property type="match status" value="1"/>
</dbReference>
<keyword evidence="1" id="KW-0808">Transferase</keyword>
<evidence type="ECO:0000313" key="7">
    <source>
        <dbReference type="EMBL" id="KPN44584.1"/>
    </source>
</evidence>
<dbReference type="Pfam" id="PF14532">
    <property type="entry name" value="Sigma54_activ_2"/>
    <property type="match status" value="1"/>
</dbReference>
<dbReference type="Gene3D" id="1.10.10.10">
    <property type="entry name" value="Winged helix-like DNA-binding domain superfamily/Winged helix DNA-binding domain"/>
    <property type="match status" value="1"/>
</dbReference>
<proteinExistence type="predicted"/>
<dbReference type="InterPro" id="IPR002078">
    <property type="entry name" value="Sigma_54_int"/>
</dbReference>
<evidence type="ECO:0000259" key="5">
    <source>
        <dbReference type="PROSITE" id="PS51096"/>
    </source>
</evidence>
<evidence type="ECO:0000256" key="3">
    <source>
        <dbReference type="ARBA" id="ARBA00022840"/>
    </source>
</evidence>
<dbReference type="PANTHER" id="PTHR32071:SF38">
    <property type="entry name" value="PSP OPERON TRANSCRIPTIONAL ACTIVATOR"/>
    <property type="match status" value="1"/>
</dbReference>
<dbReference type="InterPro" id="IPR036662">
    <property type="entry name" value="PTS_EIIA_man-typ_sf"/>
</dbReference>
<dbReference type="PANTHER" id="PTHR32071">
    <property type="entry name" value="TRANSCRIPTIONAL REGULATORY PROTEIN"/>
    <property type="match status" value="1"/>
</dbReference>
<dbReference type="GO" id="GO:0016740">
    <property type="term" value="F:transferase activity"/>
    <property type="evidence" value="ECO:0007669"/>
    <property type="project" value="UniProtKB-KW"/>
</dbReference>
<gene>
    <name evidence="7" type="ORF">WJL_0021</name>
</gene>
<keyword evidence="3" id="KW-0067">ATP-binding</keyword>
<dbReference type="Gene3D" id="3.40.50.510">
    <property type="entry name" value="Phosphotransferase system, mannose-type IIA component"/>
    <property type="match status" value="1"/>
</dbReference>
<evidence type="ECO:0000313" key="8">
    <source>
        <dbReference type="Proteomes" id="UP000050511"/>
    </source>
</evidence>
<dbReference type="Proteomes" id="UP000050511">
    <property type="component" value="Unassembled WGS sequence"/>
</dbReference>
<feature type="domain" description="PRD" evidence="6">
    <location>
        <begin position="737"/>
        <end position="842"/>
    </location>
</feature>
<dbReference type="RefSeq" id="WP_022638615.1">
    <property type="nucleotide sequence ID" value="NZ_AUTE01000042.1"/>
</dbReference>
<accession>A0A837PBJ1</accession>
<dbReference type="PROSITE" id="PS51096">
    <property type="entry name" value="PTS_EIIA_TYPE_4"/>
    <property type="match status" value="1"/>
</dbReference>
<dbReference type="InterPro" id="IPR004701">
    <property type="entry name" value="PTS_EIIA_man-typ"/>
</dbReference>
<reference evidence="7 8" key="1">
    <citation type="submission" date="2015-10" db="EMBL/GenBank/DDBJ databases">
        <title>Resequencing of Lactobacillus plantarum WJL strain genome.</title>
        <authorList>
            <person name="Martino M.E."/>
        </authorList>
    </citation>
    <scope>NUCLEOTIDE SEQUENCE [LARGE SCALE GENOMIC DNA]</scope>
    <source>
        <strain evidence="7 8">WJL</strain>
    </source>
</reference>
<feature type="domain" description="Sigma-54 factor interaction" evidence="4">
    <location>
        <begin position="71"/>
        <end position="284"/>
    </location>
</feature>
<sequence>MNAIEKLYAVIAQQFPNGRITTNQAAHAIGLTRGVTSSYLSKLEKQGQLEKSGSRPVYWQIKHKKNAFDNLIGSYGSLKSNIKNAIEAIVYPSHGLPVLITGSHGTGKLLFAHAIYNEAIRRKILTEKAIFKLIDCEDYRNQLNVLKRELKTISTQSNKIKSKDSYVCIKNLQTFKPVDQHGLFTYIMQQPDSTVRYIFSTTNTNLSLQDNIYLKNAMVRIDLLDLDSRPFHEKVAFIIMFLQQQADQINKKILISPSELIKLAKLRQADNIRGLQNTIKLLVASAYARSLKMNQLVIGLDVNHAISIIPNQNLLQTSITRVVNNILQLNSNSHTLLAQLTDSLNHGEPITEQNFYVLKVLKQVSVITNEPVLISLAPTFQEAVQKYITTPYGINFPQNSNFWNQVALAFIYANLCSINLPDDEQSSKLQETLRNHYPRSYYLFKKLLTKIEPQYVKNSYHYLPFFILMASSTDKIESVHYNAILLAHGEQTASSIQQIANTLCGNYFFEAFNMPIDISLGEINTYVCNYLSEQGDSAKGNIVLFDMGSLHQMFKEIKKVSDQELLVVNNITTAMALDIGLQIQRNEPFLAIAEASQKYGATTDSQYYEGLSNKQNIIVSCMSGVGLSKELKKLIQTTLSSSLEIIALDYKQLHNLLSNQDHQFFSKTKLILTTTDINHDLDIEIINVYSIFDKNTSLKLQSILLSIGESYEACKLLIDRLLQFLSIEGIRGRLQILNPNIVIKDSQDIVTHYENFYDVKFNPRLKLNLYMHLSLMIERMIMNHTSSDNLIKKMAMTSQERDFFTLSNGILKPIEKKFNIEIQPYEIELVYQLIKDFIKNKS</sequence>
<dbReference type="PROSITE" id="PS50045">
    <property type="entry name" value="SIGMA54_INTERACT_4"/>
    <property type="match status" value="1"/>
</dbReference>
<dbReference type="InterPro" id="IPR036390">
    <property type="entry name" value="WH_DNA-bd_sf"/>
</dbReference>
<dbReference type="GO" id="GO:0016020">
    <property type="term" value="C:membrane"/>
    <property type="evidence" value="ECO:0007669"/>
    <property type="project" value="InterPro"/>
</dbReference>
<dbReference type="GO" id="GO:0006355">
    <property type="term" value="P:regulation of DNA-templated transcription"/>
    <property type="evidence" value="ECO:0007669"/>
    <property type="project" value="InterPro"/>
</dbReference>
<dbReference type="SUPFAM" id="SSF52540">
    <property type="entry name" value="P-loop containing nucleoside triphosphate hydrolases"/>
    <property type="match status" value="1"/>
</dbReference>
<keyword evidence="2" id="KW-0547">Nucleotide-binding</keyword>
<dbReference type="InterPro" id="IPR036634">
    <property type="entry name" value="PRD_sf"/>
</dbReference>
<dbReference type="EMBL" id="LKLZ01000001">
    <property type="protein sequence ID" value="KPN44584.1"/>
    <property type="molecule type" value="Genomic_DNA"/>
</dbReference>
<protein>
    <submittedName>
        <fullName evidence="7">Functional role page for Anaerobic nitric oxide reductase transcription regulator NorR</fullName>
    </submittedName>
</protein>
<dbReference type="InterPro" id="IPR011608">
    <property type="entry name" value="PRD"/>
</dbReference>
<evidence type="ECO:0000259" key="6">
    <source>
        <dbReference type="PROSITE" id="PS51372"/>
    </source>
</evidence>
<evidence type="ECO:0000256" key="1">
    <source>
        <dbReference type="ARBA" id="ARBA00022679"/>
    </source>
</evidence>
<feature type="domain" description="PTS EIIA type-4" evidence="5">
    <location>
        <begin position="480"/>
        <end position="611"/>
    </location>
</feature>
<dbReference type="PROSITE" id="PS51372">
    <property type="entry name" value="PRD_2"/>
    <property type="match status" value="1"/>
</dbReference>
<dbReference type="GO" id="GO:0009401">
    <property type="term" value="P:phosphoenolpyruvate-dependent sugar phosphotransferase system"/>
    <property type="evidence" value="ECO:0007669"/>
    <property type="project" value="InterPro"/>
</dbReference>
<dbReference type="InterPro" id="IPR036388">
    <property type="entry name" value="WH-like_DNA-bd_sf"/>
</dbReference>
<dbReference type="Pfam" id="PF00874">
    <property type="entry name" value="PRD"/>
    <property type="match status" value="1"/>
</dbReference>
<organism evidence="7 8">
    <name type="scientific">Lactiplantibacillus plantarum WJL</name>
    <dbReference type="NCBI Taxonomy" id="1350466"/>
    <lineage>
        <taxon>Bacteria</taxon>
        <taxon>Bacillati</taxon>
        <taxon>Bacillota</taxon>
        <taxon>Bacilli</taxon>
        <taxon>Lactobacillales</taxon>
        <taxon>Lactobacillaceae</taxon>
        <taxon>Lactiplantibacillus</taxon>
    </lineage>
</organism>
<dbReference type="AlphaFoldDB" id="A0A837PBJ1"/>
<dbReference type="Gene3D" id="1.10.1790.10">
    <property type="entry name" value="PRD domain"/>
    <property type="match status" value="1"/>
</dbReference>
<dbReference type="SUPFAM" id="SSF53062">
    <property type="entry name" value="PTS system fructose IIA component-like"/>
    <property type="match status" value="1"/>
</dbReference>
<dbReference type="Gene3D" id="3.40.50.300">
    <property type="entry name" value="P-loop containing nucleotide triphosphate hydrolases"/>
    <property type="match status" value="1"/>
</dbReference>
<dbReference type="SUPFAM" id="SSF63520">
    <property type="entry name" value="PTS-regulatory domain, PRD"/>
    <property type="match status" value="1"/>
</dbReference>
<evidence type="ECO:0000256" key="2">
    <source>
        <dbReference type="ARBA" id="ARBA00022741"/>
    </source>
</evidence>
<name>A0A837PBJ1_LACPN</name>
<dbReference type="InterPro" id="IPR027417">
    <property type="entry name" value="P-loop_NTPase"/>
</dbReference>